<accession>A0A0A9GRE3</accession>
<reference evidence="2" key="2">
    <citation type="journal article" date="2015" name="Data Brief">
        <title>Shoot transcriptome of the giant reed, Arundo donax.</title>
        <authorList>
            <person name="Barrero R.A."/>
            <person name="Guerrero F.D."/>
            <person name="Moolhuijzen P."/>
            <person name="Goolsby J.A."/>
            <person name="Tidwell J."/>
            <person name="Bellgard S.E."/>
            <person name="Bellgard M.I."/>
        </authorList>
    </citation>
    <scope>NUCLEOTIDE SEQUENCE</scope>
    <source>
        <tissue evidence="2">Shoot tissue taken approximately 20 cm above the soil surface</tissue>
    </source>
</reference>
<dbReference type="EMBL" id="GBRH01171907">
    <property type="protein sequence ID" value="JAE25989.1"/>
    <property type="molecule type" value="Transcribed_RNA"/>
</dbReference>
<name>A0A0A9GRE3_ARUDO</name>
<dbReference type="AlphaFoldDB" id="A0A0A9GRE3"/>
<organism evidence="2">
    <name type="scientific">Arundo donax</name>
    <name type="common">Giant reed</name>
    <name type="synonym">Donax arundinaceus</name>
    <dbReference type="NCBI Taxonomy" id="35708"/>
    <lineage>
        <taxon>Eukaryota</taxon>
        <taxon>Viridiplantae</taxon>
        <taxon>Streptophyta</taxon>
        <taxon>Embryophyta</taxon>
        <taxon>Tracheophyta</taxon>
        <taxon>Spermatophyta</taxon>
        <taxon>Magnoliopsida</taxon>
        <taxon>Liliopsida</taxon>
        <taxon>Poales</taxon>
        <taxon>Poaceae</taxon>
        <taxon>PACMAD clade</taxon>
        <taxon>Arundinoideae</taxon>
        <taxon>Arundineae</taxon>
        <taxon>Arundo</taxon>
    </lineage>
</organism>
<feature type="region of interest" description="Disordered" evidence="1">
    <location>
        <begin position="1"/>
        <end position="21"/>
    </location>
</feature>
<reference evidence="2" key="1">
    <citation type="submission" date="2014-09" db="EMBL/GenBank/DDBJ databases">
        <authorList>
            <person name="Magalhaes I.L.F."/>
            <person name="Oliveira U."/>
            <person name="Santos F.R."/>
            <person name="Vidigal T.H.D.A."/>
            <person name="Brescovit A.D."/>
            <person name="Santos A.J."/>
        </authorList>
    </citation>
    <scope>NUCLEOTIDE SEQUENCE</scope>
    <source>
        <tissue evidence="2">Shoot tissue taken approximately 20 cm above the soil surface</tissue>
    </source>
</reference>
<evidence type="ECO:0000256" key="1">
    <source>
        <dbReference type="SAM" id="MobiDB-lite"/>
    </source>
</evidence>
<proteinExistence type="predicted"/>
<evidence type="ECO:0000313" key="2">
    <source>
        <dbReference type="EMBL" id="JAE25989.1"/>
    </source>
</evidence>
<sequence length="21" mass="2394">MTHSSSACSRNKKNKSVDLHY</sequence>
<protein>
    <submittedName>
        <fullName evidence="2">Uncharacterized protein</fullName>
    </submittedName>
</protein>